<feature type="transmembrane region" description="Helical" evidence="1">
    <location>
        <begin position="20"/>
        <end position="40"/>
    </location>
</feature>
<accession>A0A2K2FK66</accession>
<dbReference type="KEGG" id="cthd:CDO33_00780"/>
<organism evidence="2 3">
    <name type="scientific">Clostridium thermosuccinogenes</name>
    <dbReference type="NCBI Taxonomy" id="84032"/>
    <lineage>
        <taxon>Bacteria</taxon>
        <taxon>Bacillati</taxon>
        <taxon>Bacillota</taxon>
        <taxon>Clostridia</taxon>
        <taxon>Eubacteriales</taxon>
        <taxon>Clostridiaceae</taxon>
        <taxon>Clostridium</taxon>
    </lineage>
</organism>
<keyword evidence="1" id="KW-1133">Transmembrane helix</keyword>
<dbReference type="Proteomes" id="UP000236151">
    <property type="component" value="Unassembled WGS sequence"/>
</dbReference>
<sequence>MLGKGFANRKFKWESPYLCLAVKSLITFAVQIWISAHIDLERNYLRKNDMQRRMGGMERPIIAGIIIVFLIAIAVGIIEYFVPLNARFEMNSDCRKALLLVEQQAGLTEEDKNKLREDLAEDGFKNIVITVTGGSAQGSKITLRVEADFEYPKLVDIFTRNMVLQKAIYEKTTTVRKVVN</sequence>
<feature type="transmembrane region" description="Helical" evidence="1">
    <location>
        <begin position="61"/>
        <end position="82"/>
    </location>
</feature>
<name>A0A2K2FK66_9CLOT</name>
<keyword evidence="3" id="KW-1185">Reference proteome</keyword>
<keyword evidence="1" id="KW-0472">Membrane</keyword>
<dbReference type="AlphaFoldDB" id="A0A2K2FK66"/>
<comment type="caution">
    <text evidence="2">The sequence shown here is derived from an EMBL/GenBank/DDBJ whole genome shotgun (WGS) entry which is preliminary data.</text>
</comment>
<gene>
    <name evidence="2" type="ORF">CDQ84_03600</name>
</gene>
<proteinExistence type="predicted"/>
<reference evidence="2 3" key="1">
    <citation type="submission" date="2017-06" db="EMBL/GenBank/DDBJ databases">
        <title>Investigating the central metabolism of Clostridium thermosuccinogenes.</title>
        <authorList>
            <person name="Koendjbiharie J.G."/>
            <person name="van Kranenburg R."/>
        </authorList>
    </citation>
    <scope>NUCLEOTIDE SEQUENCE [LARGE SCALE GENOMIC DNA]</scope>
    <source>
        <strain evidence="2 3">DSM 5806</strain>
    </source>
</reference>
<evidence type="ECO:0000313" key="2">
    <source>
        <dbReference type="EMBL" id="PNU00973.1"/>
    </source>
</evidence>
<evidence type="ECO:0000256" key="1">
    <source>
        <dbReference type="SAM" id="Phobius"/>
    </source>
</evidence>
<keyword evidence="1" id="KW-0812">Transmembrane</keyword>
<evidence type="ECO:0000313" key="3">
    <source>
        <dbReference type="Proteomes" id="UP000236151"/>
    </source>
</evidence>
<protein>
    <submittedName>
        <fullName evidence="2">Uncharacterized protein</fullName>
    </submittedName>
</protein>
<dbReference type="EMBL" id="NIOJ01000005">
    <property type="protein sequence ID" value="PNU00973.1"/>
    <property type="molecule type" value="Genomic_DNA"/>
</dbReference>